<keyword evidence="7 12" id="KW-0812">Transmembrane</keyword>
<feature type="domain" description="EamA" evidence="13">
    <location>
        <begin position="5"/>
        <end position="137"/>
    </location>
</feature>
<evidence type="ECO:0000256" key="10">
    <source>
        <dbReference type="ARBA" id="ARBA00023098"/>
    </source>
</evidence>
<dbReference type="PANTHER" id="PTHR30561">
    <property type="entry name" value="SMR FAMILY PROTON-DEPENDENT DRUG EFFLUX TRANSPORTER SUGE"/>
    <property type="match status" value="1"/>
</dbReference>
<keyword evidence="5" id="KW-0997">Cell inner membrane</keyword>
<dbReference type="AlphaFoldDB" id="A0AAU8DVS7"/>
<protein>
    <submittedName>
        <fullName evidence="14">EamA family transporter</fullName>
    </submittedName>
</protein>
<feature type="transmembrane region" description="Helical" evidence="12">
    <location>
        <begin position="60"/>
        <end position="81"/>
    </location>
</feature>
<keyword evidence="3" id="KW-1003">Cell membrane</keyword>
<keyword evidence="11 12" id="KW-0472">Membrane</keyword>
<evidence type="ECO:0000256" key="4">
    <source>
        <dbReference type="ARBA" id="ARBA00022516"/>
    </source>
</evidence>
<evidence type="ECO:0000256" key="8">
    <source>
        <dbReference type="ARBA" id="ARBA00022985"/>
    </source>
</evidence>
<evidence type="ECO:0000256" key="6">
    <source>
        <dbReference type="ARBA" id="ARBA00022556"/>
    </source>
</evidence>
<evidence type="ECO:0000256" key="1">
    <source>
        <dbReference type="ARBA" id="ARBA00004651"/>
    </source>
</evidence>
<comment type="subcellular location">
    <subcellularLocation>
        <location evidence="1">Cell membrane</location>
        <topology evidence="1">Multi-pass membrane protein</topology>
    </subcellularLocation>
</comment>
<evidence type="ECO:0000256" key="9">
    <source>
        <dbReference type="ARBA" id="ARBA00022989"/>
    </source>
</evidence>
<keyword evidence="4" id="KW-0444">Lipid biosynthesis</keyword>
<feature type="transmembrane region" description="Helical" evidence="12">
    <location>
        <begin position="6"/>
        <end position="23"/>
    </location>
</feature>
<keyword evidence="6" id="KW-0441">Lipid A biosynthesis</keyword>
<organism evidence="14">
    <name type="scientific">Nakamurella sp. A5-74</name>
    <dbReference type="NCBI Taxonomy" id="3158264"/>
    <lineage>
        <taxon>Bacteria</taxon>
        <taxon>Bacillati</taxon>
        <taxon>Actinomycetota</taxon>
        <taxon>Actinomycetes</taxon>
        <taxon>Nakamurellales</taxon>
        <taxon>Nakamurellaceae</taxon>
        <taxon>Nakamurella</taxon>
    </lineage>
</organism>
<dbReference type="InterPro" id="IPR000620">
    <property type="entry name" value="EamA_dom"/>
</dbReference>
<dbReference type="Pfam" id="PF00892">
    <property type="entry name" value="EamA"/>
    <property type="match status" value="2"/>
</dbReference>
<evidence type="ECO:0000256" key="11">
    <source>
        <dbReference type="ARBA" id="ARBA00023136"/>
    </source>
</evidence>
<dbReference type="RefSeq" id="WP_353650917.1">
    <property type="nucleotide sequence ID" value="NZ_CP159218.1"/>
</dbReference>
<feature type="transmembrane region" description="Helical" evidence="12">
    <location>
        <begin position="268"/>
        <end position="286"/>
    </location>
</feature>
<proteinExistence type="inferred from homology"/>
<feature type="transmembrane region" description="Helical" evidence="12">
    <location>
        <begin position="241"/>
        <end position="261"/>
    </location>
</feature>
<feature type="transmembrane region" description="Helical" evidence="12">
    <location>
        <begin position="93"/>
        <end position="114"/>
    </location>
</feature>
<evidence type="ECO:0000256" key="3">
    <source>
        <dbReference type="ARBA" id="ARBA00022475"/>
    </source>
</evidence>
<keyword evidence="9 12" id="KW-1133">Transmembrane helix</keyword>
<dbReference type="Gene3D" id="1.10.3730.20">
    <property type="match status" value="2"/>
</dbReference>
<feature type="transmembrane region" description="Helical" evidence="12">
    <location>
        <begin position="174"/>
        <end position="196"/>
    </location>
</feature>
<evidence type="ECO:0000259" key="13">
    <source>
        <dbReference type="Pfam" id="PF00892"/>
    </source>
</evidence>
<name>A0AAU8DVS7_9ACTN</name>
<evidence type="ECO:0000256" key="5">
    <source>
        <dbReference type="ARBA" id="ARBA00022519"/>
    </source>
</evidence>
<keyword evidence="8" id="KW-0448">Lipopolysaccharide biosynthesis</keyword>
<evidence type="ECO:0000256" key="2">
    <source>
        <dbReference type="ARBA" id="ARBA00007362"/>
    </source>
</evidence>
<dbReference type="InterPro" id="IPR000390">
    <property type="entry name" value="Small_drug/metabolite_transptr"/>
</dbReference>
<dbReference type="GO" id="GO:0009103">
    <property type="term" value="P:lipopolysaccharide biosynthetic process"/>
    <property type="evidence" value="ECO:0007669"/>
    <property type="project" value="UniProtKB-KW"/>
</dbReference>
<feature type="domain" description="EamA" evidence="13">
    <location>
        <begin position="154"/>
        <end position="285"/>
    </location>
</feature>
<keyword evidence="10" id="KW-0443">Lipid metabolism</keyword>
<feature type="transmembrane region" description="Helical" evidence="12">
    <location>
        <begin position="217"/>
        <end position="235"/>
    </location>
</feature>
<feature type="transmembrane region" description="Helical" evidence="12">
    <location>
        <begin position="35"/>
        <end position="54"/>
    </location>
</feature>
<feature type="transmembrane region" description="Helical" evidence="12">
    <location>
        <begin position="120"/>
        <end position="139"/>
    </location>
</feature>
<dbReference type="SUPFAM" id="SSF103481">
    <property type="entry name" value="Multidrug resistance efflux transporter EmrE"/>
    <property type="match status" value="2"/>
</dbReference>
<feature type="transmembrane region" description="Helical" evidence="12">
    <location>
        <begin position="151"/>
        <end position="168"/>
    </location>
</feature>
<evidence type="ECO:0000313" key="14">
    <source>
        <dbReference type="EMBL" id="XCG65312.1"/>
    </source>
</evidence>
<comment type="similarity">
    <text evidence="2">Belongs to the EamA transporter family.</text>
</comment>
<evidence type="ECO:0000256" key="12">
    <source>
        <dbReference type="SAM" id="Phobius"/>
    </source>
</evidence>
<sequence>MTGSALVLILIAALFHAVWNIAAKRVQGDGYSFVWWYNAFSAVIWLPIGLVVLAQAGWPWSWGLLVGPLVSAVLHIGYALTLQTGYDRADLSVVYPVARGTGPLLTMAYALLVLGERPGWIAALGGLTVIAGVAVVATGRSAGHRSRAVAGLRYGAATGLMIAAYTLWDNHSVTSLALAPITYFSLGSAWQTLILSPGLHRQAVRPLQVLRRWWREVAVVAVLSPAAYILVLQAMRTTPVALVAPVRESSIVIGSLLAWWLFHEPRPLRKLVGAVIVLAGIALIATS</sequence>
<reference evidence="14" key="1">
    <citation type="submission" date="2024-05" db="EMBL/GenBank/DDBJ databases">
        <authorList>
            <person name="Cai S.Y."/>
            <person name="Jin L.M."/>
            <person name="Li H.R."/>
        </authorList>
    </citation>
    <scope>NUCLEOTIDE SEQUENCE</scope>
    <source>
        <strain evidence="14">A5-74</strain>
    </source>
</reference>
<dbReference type="GO" id="GO:0022857">
    <property type="term" value="F:transmembrane transporter activity"/>
    <property type="evidence" value="ECO:0007669"/>
    <property type="project" value="InterPro"/>
</dbReference>
<dbReference type="EMBL" id="CP159218">
    <property type="protein sequence ID" value="XCG65312.1"/>
    <property type="molecule type" value="Genomic_DNA"/>
</dbReference>
<gene>
    <name evidence="14" type="ORF">ABLG96_08500</name>
</gene>
<dbReference type="InterPro" id="IPR037185">
    <property type="entry name" value="EmrE-like"/>
</dbReference>
<accession>A0AAU8DVS7</accession>
<dbReference type="GO" id="GO:0005886">
    <property type="term" value="C:plasma membrane"/>
    <property type="evidence" value="ECO:0007669"/>
    <property type="project" value="UniProtKB-SubCell"/>
</dbReference>
<dbReference type="PANTHER" id="PTHR30561:SF9">
    <property type="entry name" value="4-AMINO-4-DEOXY-L-ARABINOSE-PHOSPHOUNDECAPRENOL FLIPPASE SUBUNIT ARNF-RELATED"/>
    <property type="match status" value="1"/>
</dbReference>
<evidence type="ECO:0000256" key="7">
    <source>
        <dbReference type="ARBA" id="ARBA00022692"/>
    </source>
</evidence>